<feature type="region of interest" description="Disordered" evidence="5">
    <location>
        <begin position="216"/>
        <end position="238"/>
    </location>
</feature>
<comment type="caution">
    <text evidence="7">The sequence shown here is derived from an EMBL/GenBank/DDBJ whole genome shotgun (WGS) entry which is preliminary data.</text>
</comment>
<dbReference type="SMART" id="SM00360">
    <property type="entry name" value="RRM"/>
    <property type="match status" value="1"/>
</dbReference>
<dbReference type="GO" id="GO:0003723">
    <property type="term" value="F:RNA binding"/>
    <property type="evidence" value="ECO:0007669"/>
    <property type="project" value="UniProtKB-UniRule"/>
</dbReference>
<evidence type="ECO:0000256" key="5">
    <source>
        <dbReference type="SAM" id="MobiDB-lite"/>
    </source>
</evidence>
<gene>
    <name evidence="7" type="ORF">BIW11_06740</name>
</gene>
<evidence type="ECO:0000256" key="2">
    <source>
        <dbReference type="ARBA" id="ARBA00022884"/>
    </source>
</evidence>
<accession>A0A1V9XWQ4</accession>
<protein>
    <submittedName>
        <fullName evidence="7">MKI67 FHA domain-interacting nucleolar phosphoprotein-like</fullName>
    </submittedName>
</protein>
<dbReference type="GO" id="GO:0005730">
    <property type="term" value="C:nucleolus"/>
    <property type="evidence" value="ECO:0007669"/>
    <property type="project" value="UniProtKB-SubCell"/>
</dbReference>
<dbReference type="InterPro" id="IPR000504">
    <property type="entry name" value="RRM_dom"/>
</dbReference>
<evidence type="ECO:0000256" key="1">
    <source>
        <dbReference type="ARBA" id="ARBA00004604"/>
    </source>
</evidence>
<dbReference type="SUPFAM" id="SSF54928">
    <property type="entry name" value="RNA-binding domain, RBD"/>
    <property type="match status" value="1"/>
</dbReference>
<dbReference type="Gene3D" id="3.30.70.330">
    <property type="match status" value="1"/>
</dbReference>
<dbReference type="EMBL" id="MNPL01002843">
    <property type="protein sequence ID" value="OQR77937.1"/>
    <property type="molecule type" value="Genomic_DNA"/>
</dbReference>
<sequence>MIPKMKIAGAKSTTSNIDTTLHEDEAERKRFSEVVEKRMKSDDVMSRRAARISKEKEISKSRGVIYIGHLPHGFYEDQLRKYFSQFGEVTRVRVSRSRKTGGSRGYAFVEFLHDSAAKVAAETMDNYLMYERLLKCSLVPMEKVHPDLFSPRFPFPLNREITRTFINMERTETRGNRNQELRLARLQQQMESLKNLGIKYKVTPVGTDVKQITKSEKSSKVKTKKPKNQNLSTAEKISSDDEQHILLVDSEDNEIEFKTPPHAVRRLKAHPKSVRVTKLLEKSIIKKPKKHKSAIN</sequence>
<evidence type="ECO:0000313" key="8">
    <source>
        <dbReference type="Proteomes" id="UP000192247"/>
    </source>
</evidence>
<dbReference type="STRING" id="418985.A0A1V9XWQ4"/>
<keyword evidence="8" id="KW-1185">Reference proteome</keyword>
<name>A0A1V9XWQ4_9ACAR</name>
<reference evidence="7 8" key="1">
    <citation type="journal article" date="2017" name="Gigascience">
        <title>Draft genome of the honey bee ectoparasitic mite, Tropilaelaps mercedesae, is shaped by the parasitic life history.</title>
        <authorList>
            <person name="Dong X."/>
            <person name="Armstrong S.D."/>
            <person name="Xia D."/>
            <person name="Makepeace B.L."/>
            <person name="Darby A.C."/>
            <person name="Kadowaki T."/>
        </authorList>
    </citation>
    <scope>NUCLEOTIDE SEQUENCE [LARGE SCALE GENOMIC DNA]</scope>
    <source>
        <strain evidence="7">Wuxi-XJTLU</strain>
    </source>
</reference>
<dbReference type="PANTHER" id="PTHR46754">
    <property type="entry name" value="MKI67 FHA DOMAIN-INTERACTING NUCLEOLAR PHOSPHOPROTEIN"/>
    <property type="match status" value="1"/>
</dbReference>
<dbReference type="PROSITE" id="PS50102">
    <property type="entry name" value="RRM"/>
    <property type="match status" value="1"/>
</dbReference>
<feature type="domain" description="RRM" evidence="6">
    <location>
        <begin position="63"/>
        <end position="141"/>
    </location>
</feature>
<dbReference type="OrthoDB" id="21467at2759"/>
<dbReference type="InterPro" id="IPR012677">
    <property type="entry name" value="Nucleotide-bd_a/b_plait_sf"/>
</dbReference>
<evidence type="ECO:0000313" key="7">
    <source>
        <dbReference type="EMBL" id="OQR77937.1"/>
    </source>
</evidence>
<dbReference type="InParanoid" id="A0A1V9XWQ4"/>
<evidence type="ECO:0000256" key="4">
    <source>
        <dbReference type="PROSITE-ProRule" id="PRU00176"/>
    </source>
</evidence>
<proteinExistence type="predicted"/>
<dbReference type="Pfam" id="PF00076">
    <property type="entry name" value="RRM_1"/>
    <property type="match status" value="1"/>
</dbReference>
<dbReference type="AlphaFoldDB" id="A0A1V9XWQ4"/>
<dbReference type="InterPro" id="IPR035979">
    <property type="entry name" value="RBD_domain_sf"/>
</dbReference>
<organism evidence="7 8">
    <name type="scientific">Tropilaelaps mercedesae</name>
    <dbReference type="NCBI Taxonomy" id="418985"/>
    <lineage>
        <taxon>Eukaryota</taxon>
        <taxon>Metazoa</taxon>
        <taxon>Ecdysozoa</taxon>
        <taxon>Arthropoda</taxon>
        <taxon>Chelicerata</taxon>
        <taxon>Arachnida</taxon>
        <taxon>Acari</taxon>
        <taxon>Parasitiformes</taxon>
        <taxon>Mesostigmata</taxon>
        <taxon>Gamasina</taxon>
        <taxon>Dermanyssoidea</taxon>
        <taxon>Laelapidae</taxon>
        <taxon>Tropilaelaps</taxon>
    </lineage>
</organism>
<dbReference type="FunCoup" id="A0A1V9XWQ4">
    <property type="interactions" value="1040"/>
</dbReference>
<keyword evidence="2 4" id="KW-0694">RNA-binding</keyword>
<comment type="subcellular location">
    <subcellularLocation>
        <location evidence="1">Nucleus</location>
        <location evidence="1">Nucleolus</location>
    </subcellularLocation>
</comment>
<dbReference type="Proteomes" id="UP000192247">
    <property type="component" value="Unassembled WGS sequence"/>
</dbReference>
<evidence type="ECO:0000256" key="3">
    <source>
        <dbReference type="ARBA" id="ARBA00023242"/>
    </source>
</evidence>
<evidence type="ECO:0000259" key="6">
    <source>
        <dbReference type="PROSITE" id="PS50102"/>
    </source>
</evidence>
<dbReference type="CDD" id="cd12307">
    <property type="entry name" value="RRM_NIFK_like"/>
    <property type="match status" value="1"/>
</dbReference>
<keyword evidence="3" id="KW-0539">Nucleus</keyword>